<dbReference type="GO" id="GO:0003677">
    <property type="term" value="F:DNA binding"/>
    <property type="evidence" value="ECO:0007669"/>
    <property type="project" value="UniProtKB-KW"/>
</dbReference>
<protein>
    <recommendedName>
        <fullName evidence="9">MYND-type domain-containing protein</fullName>
    </recommendedName>
</protein>
<dbReference type="STRING" id="46731.A0A3M6UXK1"/>
<evidence type="ECO:0000256" key="1">
    <source>
        <dbReference type="ARBA" id="ARBA00022723"/>
    </source>
</evidence>
<organism evidence="10 11">
    <name type="scientific">Pocillopora damicornis</name>
    <name type="common">Cauliflower coral</name>
    <name type="synonym">Millepora damicornis</name>
    <dbReference type="NCBI Taxonomy" id="46731"/>
    <lineage>
        <taxon>Eukaryota</taxon>
        <taxon>Metazoa</taxon>
        <taxon>Cnidaria</taxon>
        <taxon>Anthozoa</taxon>
        <taxon>Hexacorallia</taxon>
        <taxon>Scleractinia</taxon>
        <taxon>Astrocoeniina</taxon>
        <taxon>Pocilloporidae</taxon>
        <taxon>Pocillopora</taxon>
    </lineage>
</organism>
<keyword evidence="7" id="KW-0539">Nucleus</keyword>
<dbReference type="PROSITE" id="PS01360">
    <property type="entry name" value="ZF_MYND_1"/>
    <property type="match status" value="1"/>
</dbReference>
<proteinExistence type="predicted"/>
<dbReference type="PROSITE" id="PS50865">
    <property type="entry name" value="ZF_MYND_2"/>
    <property type="match status" value="2"/>
</dbReference>
<dbReference type="InterPro" id="IPR027974">
    <property type="entry name" value="DUF4470"/>
</dbReference>
<keyword evidence="4" id="KW-0805">Transcription regulation</keyword>
<dbReference type="EMBL" id="RCHS01000548">
    <property type="protein sequence ID" value="RMX58048.1"/>
    <property type="molecule type" value="Genomic_DNA"/>
</dbReference>
<dbReference type="Pfam" id="PF14737">
    <property type="entry name" value="DUF4470"/>
    <property type="match status" value="1"/>
</dbReference>
<dbReference type="InterPro" id="IPR002893">
    <property type="entry name" value="Znf_MYND"/>
</dbReference>
<dbReference type="Gene3D" id="6.10.140.2220">
    <property type="match status" value="2"/>
</dbReference>
<dbReference type="AlphaFoldDB" id="A0A3M6UXK1"/>
<evidence type="ECO:0000256" key="4">
    <source>
        <dbReference type="ARBA" id="ARBA00023015"/>
    </source>
</evidence>
<dbReference type="GO" id="GO:0008270">
    <property type="term" value="F:zinc ion binding"/>
    <property type="evidence" value="ECO:0007669"/>
    <property type="project" value="UniProtKB-KW"/>
</dbReference>
<keyword evidence="6" id="KW-0804">Transcription</keyword>
<evidence type="ECO:0000256" key="2">
    <source>
        <dbReference type="ARBA" id="ARBA00022771"/>
    </source>
</evidence>
<evidence type="ECO:0000313" key="10">
    <source>
        <dbReference type="EMBL" id="RMX58048.1"/>
    </source>
</evidence>
<dbReference type="PANTHER" id="PTHR10237:SF1">
    <property type="entry name" value="DEFORMED EPIDERMAL AUTOREGULATORY FACTOR 1 HOMOLOG"/>
    <property type="match status" value="1"/>
</dbReference>
<evidence type="ECO:0000256" key="6">
    <source>
        <dbReference type="ARBA" id="ARBA00023163"/>
    </source>
</evidence>
<dbReference type="Proteomes" id="UP000275408">
    <property type="component" value="Unassembled WGS sequence"/>
</dbReference>
<name>A0A3M6UXK1_POCDA</name>
<evidence type="ECO:0000256" key="5">
    <source>
        <dbReference type="ARBA" id="ARBA00023125"/>
    </source>
</evidence>
<accession>A0A3M6UXK1</accession>
<keyword evidence="5" id="KW-0238">DNA-binding</keyword>
<keyword evidence="2 8" id="KW-0863">Zinc-finger</keyword>
<keyword evidence="3" id="KW-0862">Zinc</keyword>
<dbReference type="Pfam" id="PF01753">
    <property type="entry name" value="zf-MYND"/>
    <property type="match status" value="2"/>
</dbReference>
<evidence type="ECO:0000259" key="9">
    <source>
        <dbReference type="PROSITE" id="PS50865"/>
    </source>
</evidence>
<dbReference type="OrthoDB" id="5282002at2759"/>
<reference evidence="10 11" key="1">
    <citation type="journal article" date="2018" name="Sci. Rep.">
        <title>Comparative analysis of the Pocillopora damicornis genome highlights role of immune system in coral evolution.</title>
        <authorList>
            <person name="Cunning R."/>
            <person name="Bay R.A."/>
            <person name="Gillette P."/>
            <person name="Baker A.C."/>
            <person name="Traylor-Knowles N."/>
        </authorList>
    </citation>
    <scope>NUCLEOTIDE SEQUENCE [LARGE SCALE GENOMIC DNA]</scope>
    <source>
        <strain evidence="10">RSMAS</strain>
        <tissue evidence="10">Whole animal</tissue>
    </source>
</reference>
<sequence>MNKASHCWRCEAHCTQQCSRCRVAFYCSKECQKQDKWRHEPDCDDAALKMKCLACGVVHEGMKKCVNCLEAVYCSVECQRSHWPRHRPSCQTTVERVLKLVEKLKTFSELKEKTPGLAATYYWGNQPAVDMINLSMNEGEEYSNPLALLLCGVGDPRNVLLTIASLPDVYQKQVMFVMNDICPCTLARTVLLLYMLYKGGDDMASAVIHIWYSLRISEQDFTSLLLALQELVDCTELRTLTEEFMDIPDDQLIQLKDVWNTWLRLAQREGSWVTKLRQEANSGDFGREKGINHYIHAIPKEHKNSTRRYFDTGGNDMASAYSLRISEQGFTLLLLALQELVDSTELLTLTEEFMDIPADQLIQLRDVWNTWLRLAQREGSWVTKVVDFNGFFGTLTFTTAYRPMYFHLPGGIKMQSRKSVMTNL</sequence>
<dbReference type="GO" id="GO:0000981">
    <property type="term" value="F:DNA-binding transcription factor activity, RNA polymerase II-specific"/>
    <property type="evidence" value="ECO:0007669"/>
    <property type="project" value="TreeGrafter"/>
</dbReference>
<feature type="domain" description="MYND-type" evidence="9">
    <location>
        <begin position="52"/>
        <end position="90"/>
    </location>
</feature>
<gene>
    <name evidence="10" type="ORF">pdam_00013404</name>
</gene>
<evidence type="ECO:0000256" key="3">
    <source>
        <dbReference type="ARBA" id="ARBA00022833"/>
    </source>
</evidence>
<evidence type="ECO:0000256" key="7">
    <source>
        <dbReference type="ARBA" id="ARBA00023242"/>
    </source>
</evidence>
<dbReference type="InterPro" id="IPR024119">
    <property type="entry name" value="TF_DEAF-1"/>
</dbReference>
<dbReference type="SUPFAM" id="SSF144232">
    <property type="entry name" value="HIT/MYND zinc finger-like"/>
    <property type="match status" value="2"/>
</dbReference>
<feature type="domain" description="MYND-type" evidence="9">
    <location>
        <begin position="7"/>
        <end position="43"/>
    </location>
</feature>
<dbReference type="GO" id="GO:0005634">
    <property type="term" value="C:nucleus"/>
    <property type="evidence" value="ECO:0007669"/>
    <property type="project" value="TreeGrafter"/>
</dbReference>
<comment type="caution">
    <text evidence="10">The sequence shown here is derived from an EMBL/GenBank/DDBJ whole genome shotgun (WGS) entry which is preliminary data.</text>
</comment>
<dbReference type="PANTHER" id="PTHR10237">
    <property type="entry name" value="DEFORMED EPIDERMAL AUTOREGULATORY FACTOR 1 HOMOLOG SUPPRESSIN"/>
    <property type="match status" value="1"/>
</dbReference>
<evidence type="ECO:0000313" key="11">
    <source>
        <dbReference type="Proteomes" id="UP000275408"/>
    </source>
</evidence>
<evidence type="ECO:0000256" key="8">
    <source>
        <dbReference type="PROSITE-ProRule" id="PRU00134"/>
    </source>
</evidence>
<keyword evidence="1" id="KW-0479">Metal-binding</keyword>
<keyword evidence="11" id="KW-1185">Reference proteome</keyword>